<evidence type="ECO:0000256" key="4">
    <source>
        <dbReference type="ARBA" id="ARBA00023136"/>
    </source>
</evidence>
<evidence type="ECO:0000256" key="1">
    <source>
        <dbReference type="ARBA" id="ARBA00004141"/>
    </source>
</evidence>
<comment type="subcellular location">
    <subcellularLocation>
        <location evidence="1">Membrane</location>
        <topology evidence="1">Multi-pass membrane protein</topology>
    </subcellularLocation>
</comment>
<evidence type="ECO:0000313" key="7">
    <source>
        <dbReference type="EMBL" id="MBL4936710.1"/>
    </source>
</evidence>
<evidence type="ECO:0000256" key="3">
    <source>
        <dbReference type="ARBA" id="ARBA00022989"/>
    </source>
</evidence>
<keyword evidence="3 5" id="KW-1133">Transmembrane helix</keyword>
<feature type="domain" description="NfeD-like C-terminal" evidence="6">
    <location>
        <begin position="85"/>
        <end position="140"/>
    </location>
</feature>
<dbReference type="PANTHER" id="PTHR33507:SF3">
    <property type="entry name" value="INNER MEMBRANE PROTEIN YBBJ"/>
    <property type="match status" value="1"/>
</dbReference>
<gene>
    <name evidence="7" type="ORF">JK636_13180</name>
</gene>
<dbReference type="PANTHER" id="PTHR33507">
    <property type="entry name" value="INNER MEMBRANE PROTEIN YBBJ"/>
    <property type="match status" value="1"/>
</dbReference>
<dbReference type="Proteomes" id="UP000632377">
    <property type="component" value="Unassembled WGS sequence"/>
</dbReference>
<name>A0ABS1TBI6_9CLOT</name>
<dbReference type="InterPro" id="IPR052165">
    <property type="entry name" value="Membrane_assoc_protease"/>
</dbReference>
<evidence type="ECO:0000313" key="8">
    <source>
        <dbReference type="Proteomes" id="UP000632377"/>
    </source>
</evidence>
<evidence type="ECO:0000259" key="6">
    <source>
        <dbReference type="Pfam" id="PF01957"/>
    </source>
</evidence>
<keyword evidence="4 5" id="KW-0472">Membrane</keyword>
<dbReference type="Pfam" id="PF01957">
    <property type="entry name" value="NfeD"/>
    <property type="match status" value="1"/>
</dbReference>
<comment type="caution">
    <text evidence="7">The sequence shown here is derived from an EMBL/GenBank/DDBJ whole genome shotgun (WGS) entry which is preliminary data.</text>
</comment>
<proteinExistence type="predicted"/>
<sequence>MMTPLLLWVVISVAALVVDIATSAFLFLWFTVGGIAAIIALIFGAGTAVQIIVFVAVSAVSMGIGYPFVRRTLKGSVAKTPTMEESYIGREITIDEDIIETAKVKIDGIYWTIKNSGEPIKKEDIVKITGIDGNKLVVAKNKNEEVREEIK</sequence>
<dbReference type="InterPro" id="IPR012340">
    <property type="entry name" value="NA-bd_OB-fold"/>
</dbReference>
<protein>
    <submittedName>
        <fullName evidence="7">NfeD family protein</fullName>
    </submittedName>
</protein>
<evidence type="ECO:0000256" key="5">
    <source>
        <dbReference type="SAM" id="Phobius"/>
    </source>
</evidence>
<dbReference type="EMBL" id="JAESWC010000008">
    <property type="protein sequence ID" value="MBL4936710.1"/>
    <property type="molecule type" value="Genomic_DNA"/>
</dbReference>
<keyword evidence="8" id="KW-1185">Reference proteome</keyword>
<evidence type="ECO:0000256" key="2">
    <source>
        <dbReference type="ARBA" id="ARBA00022692"/>
    </source>
</evidence>
<feature type="transmembrane region" description="Helical" evidence="5">
    <location>
        <begin position="5"/>
        <end position="30"/>
    </location>
</feature>
<keyword evidence="2 5" id="KW-0812">Transmembrane</keyword>
<dbReference type="InterPro" id="IPR002810">
    <property type="entry name" value="NfeD-like_C"/>
</dbReference>
<reference evidence="7 8" key="1">
    <citation type="submission" date="2021-01" db="EMBL/GenBank/DDBJ databases">
        <title>Genome public.</title>
        <authorList>
            <person name="Liu C."/>
            <person name="Sun Q."/>
        </authorList>
    </citation>
    <scope>NUCLEOTIDE SEQUENCE [LARGE SCALE GENOMIC DNA]</scope>
    <source>
        <strain evidence="7 8">YIM B02515</strain>
    </source>
</reference>
<accession>A0ABS1TBI6</accession>
<dbReference type="SUPFAM" id="SSF141322">
    <property type="entry name" value="NfeD domain-like"/>
    <property type="match status" value="1"/>
</dbReference>
<organism evidence="7 8">
    <name type="scientific">Clostridium rhizosphaerae</name>
    <dbReference type="NCBI Taxonomy" id="2803861"/>
    <lineage>
        <taxon>Bacteria</taxon>
        <taxon>Bacillati</taxon>
        <taxon>Bacillota</taxon>
        <taxon>Clostridia</taxon>
        <taxon>Eubacteriales</taxon>
        <taxon>Clostridiaceae</taxon>
        <taxon>Clostridium</taxon>
    </lineage>
</organism>
<dbReference type="Gene3D" id="2.40.50.140">
    <property type="entry name" value="Nucleic acid-binding proteins"/>
    <property type="match status" value="1"/>
</dbReference>
<feature type="transmembrane region" description="Helical" evidence="5">
    <location>
        <begin position="36"/>
        <end position="69"/>
    </location>
</feature>